<dbReference type="EMBL" id="JBIRPU010000011">
    <property type="protein sequence ID" value="MFI0794456.1"/>
    <property type="molecule type" value="Genomic_DNA"/>
</dbReference>
<dbReference type="Proteomes" id="UP001611075">
    <property type="component" value="Unassembled WGS sequence"/>
</dbReference>
<evidence type="ECO:0000313" key="3">
    <source>
        <dbReference type="Proteomes" id="UP001611075"/>
    </source>
</evidence>
<feature type="region of interest" description="Disordered" evidence="1">
    <location>
        <begin position="373"/>
        <end position="402"/>
    </location>
</feature>
<sequence>MKTTVRRRWELAAGGTSDLFDLIDAGSAGPIVDALAGLPEDRRRAVGVALTDWFKGQRSFWGSGKGTALAVVVVGCLPTAAQAGAVLARRSVVADGERAARLVRAVAADRGVTWLPDLARRMADKLHRDTWVEHWRFVAGLLPTDAEPPAGDRFVELWVRSLSSPDRRHRGVPVPLIDRLRVDPLLPALLPRLFEVDGLGAPMMFDEIVTDWTDRRQHALPTALAQLSAEGCVDRATLLDGAVGRLLRGDRPVALRAFTTLLGQLRPTAGEVAARRTDYLRLLADAPATVASMAQKALREVSDLELEAVLDTSREVLARPDKALVRGQLAWLDRLARGHRDRAGEIAEVIAVAAEHPAVDLRERATALAARHGLAPSAGEGPAVTGPRGDDLPPPGPSAPAPAPITDVDELVEEVAVLVGAEQHGEPIDRILDGLVRLTATDGTRVRAALAPVLARRHWSWAGEHNWDPCCLCGLVGDVLESAGEPRPAAPRRSRWGALLAAVRRTDRSSAQPELVATDPRVPAPHALVRARLAEIGHHLGEPGHLGLLATPTWANGALDPLALLERLTALGDREPWHWDLTQALLRLPTGADEALADKAGALRTPAGDRLAGWLRCGGLPDPVMRVATLARRARKSGYDWEYEQLPARRVAVELRPPDGYDDRYGLLTSDPPPTETEYHGWTRLWPSVLPHHLGVVAAYVLPEVAAAADMDRRDGAVALPSLVECGGPGGAAVDLTLAYGLGARHGTDRIATLDALLGLAGAGRLDAAGVGGHLGALVAGEAVKLTRAVEPLRDAATAGAPLSVWRLLAAALPPLLTARTPPRGLPDLLTLAAETATSTGVRIEVAGLAEVAGRGGTSRVVTEARRLHRVVTAA</sequence>
<proteinExistence type="predicted"/>
<feature type="compositionally biased region" description="Pro residues" evidence="1">
    <location>
        <begin position="392"/>
        <end position="402"/>
    </location>
</feature>
<protein>
    <recommendedName>
        <fullName evidence="4">Secreted protein</fullName>
    </recommendedName>
</protein>
<evidence type="ECO:0000256" key="1">
    <source>
        <dbReference type="SAM" id="MobiDB-lite"/>
    </source>
</evidence>
<accession>A0ABW7SNF7</accession>
<comment type="caution">
    <text evidence="2">The sequence shown here is derived from an EMBL/GenBank/DDBJ whole genome shotgun (WGS) entry which is preliminary data.</text>
</comment>
<reference evidence="2 3" key="1">
    <citation type="submission" date="2024-10" db="EMBL/GenBank/DDBJ databases">
        <title>The Natural Products Discovery Center: Release of the First 8490 Sequenced Strains for Exploring Actinobacteria Biosynthetic Diversity.</title>
        <authorList>
            <person name="Kalkreuter E."/>
            <person name="Kautsar S.A."/>
            <person name="Yang D."/>
            <person name="Bader C.D."/>
            <person name="Teijaro C.N."/>
            <person name="Fluegel L."/>
            <person name="Davis C.M."/>
            <person name="Simpson J.R."/>
            <person name="Lauterbach L."/>
            <person name="Steele A.D."/>
            <person name="Gui C."/>
            <person name="Meng S."/>
            <person name="Li G."/>
            <person name="Viehrig K."/>
            <person name="Ye F."/>
            <person name="Su P."/>
            <person name="Kiefer A.F."/>
            <person name="Nichols A."/>
            <person name="Cepeda A.J."/>
            <person name="Yan W."/>
            <person name="Fan B."/>
            <person name="Jiang Y."/>
            <person name="Adhikari A."/>
            <person name="Zheng C.-J."/>
            <person name="Schuster L."/>
            <person name="Cowan T.M."/>
            <person name="Smanski M.J."/>
            <person name="Chevrette M.G."/>
            <person name="De Carvalho L.P.S."/>
            <person name="Shen B."/>
        </authorList>
    </citation>
    <scope>NUCLEOTIDE SEQUENCE [LARGE SCALE GENOMIC DNA]</scope>
    <source>
        <strain evidence="2 3">NPDC021253</strain>
    </source>
</reference>
<name>A0ABW7SNF7_9ACTN</name>
<evidence type="ECO:0000313" key="2">
    <source>
        <dbReference type="EMBL" id="MFI0794456.1"/>
    </source>
</evidence>
<keyword evidence="3" id="KW-1185">Reference proteome</keyword>
<evidence type="ECO:0008006" key="4">
    <source>
        <dbReference type="Google" id="ProtNLM"/>
    </source>
</evidence>
<dbReference type="RefSeq" id="WP_396680784.1">
    <property type="nucleotide sequence ID" value="NZ_JBIRPU010000011.1"/>
</dbReference>
<organism evidence="2 3">
    <name type="scientific">Micromonospora rubida</name>
    <dbReference type="NCBI Taxonomy" id="2697657"/>
    <lineage>
        <taxon>Bacteria</taxon>
        <taxon>Bacillati</taxon>
        <taxon>Actinomycetota</taxon>
        <taxon>Actinomycetes</taxon>
        <taxon>Micromonosporales</taxon>
        <taxon>Micromonosporaceae</taxon>
        <taxon>Micromonospora</taxon>
    </lineage>
</organism>
<gene>
    <name evidence="2" type="ORF">ACH4OY_17490</name>
</gene>